<comment type="similarity">
    <text evidence="1">Belongs to the peptidase A1 family.</text>
</comment>
<dbReference type="InterPro" id="IPR034164">
    <property type="entry name" value="Pepsin-like_dom"/>
</dbReference>
<evidence type="ECO:0000256" key="4">
    <source>
        <dbReference type="SAM" id="SignalP"/>
    </source>
</evidence>
<dbReference type="InterPro" id="IPR033121">
    <property type="entry name" value="PEPTIDASE_A1"/>
</dbReference>
<dbReference type="InterPro" id="IPR021109">
    <property type="entry name" value="Peptidase_aspartic_dom_sf"/>
</dbReference>
<dbReference type="PANTHER" id="PTHR47966:SF51">
    <property type="entry name" value="BETA-SITE APP-CLEAVING ENZYME, ISOFORM A-RELATED"/>
    <property type="match status" value="1"/>
</dbReference>
<dbReference type="EMBL" id="NBNE01001939">
    <property type="protein sequence ID" value="OWZ12107.1"/>
    <property type="molecule type" value="Genomic_DNA"/>
</dbReference>
<name>A0A225W4Z9_9STRA</name>
<dbReference type="OrthoDB" id="771136at2759"/>
<evidence type="ECO:0000313" key="7">
    <source>
        <dbReference type="Proteomes" id="UP000198211"/>
    </source>
</evidence>
<organism evidence="6 7">
    <name type="scientific">Phytophthora megakarya</name>
    <dbReference type="NCBI Taxonomy" id="4795"/>
    <lineage>
        <taxon>Eukaryota</taxon>
        <taxon>Sar</taxon>
        <taxon>Stramenopiles</taxon>
        <taxon>Oomycota</taxon>
        <taxon>Peronosporomycetes</taxon>
        <taxon>Peronosporales</taxon>
        <taxon>Peronosporaceae</taxon>
        <taxon>Phytophthora</taxon>
    </lineage>
</organism>
<feature type="signal peptide" evidence="4">
    <location>
        <begin position="1"/>
        <end position="17"/>
    </location>
</feature>
<comment type="caution">
    <text evidence="6">The sequence shown here is derived from an EMBL/GenBank/DDBJ whole genome shotgun (WGS) entry which is preliminary data.</text>
</comment>
<evidence type="ECO:0000256" key="2">
    <source>
        <dbReference type="ARBA" id="ARBA00022670"/>
    </source>
</evidence>
<dbReference type="PROSITE" id="PS51767">
    <property type="entry name" value="PEPTIDASE_A1"/>
    <property type="match status" value="1"/>
</dbReference>
<gene>
    <name evidence="6" type="ORF">PHMEG_00014778</name>
</gene>
<reference evidence="7" key="1">
    <citation type="submission" date="2017-03" db="EMBL/GenBank/DDBJ databases">
        <title>Phytopthora megakarya and P. palmivora, two closely related causual agents of cacao black pod achieved similar genome size and gene model numbers by different mechanisms.</title>
        <authorList>
            <person name="Ali S."/>
            <person name="Shao J."/>
            <person name="Larry D.J."/>
            <person name="Kronmiller B."/>
            <person name="Shen D."/>
            <person name="Strem M.D."/>
            <person name="Melnick R.L."/>
            <person name="Guiltinan M.J."/>
            <person name="Tyler B.M."/>
            <person name="Meinhardt L.W."/>
            <person name="Bailey B.A."/>
        </authorList>
    </citation>
    <scope>NUCLEOTIDE SEQUENCE [LARGE SCALE GENOMIC DNA]</scope>
    <source>
        <strain evidence="7">zdho120</strain>
    </source>
</reference>
<feature type="non-terminal residue" evidence="6">
    <location>
        <position position="196"/>
    </location>
</feature>
<feature type="domain" description="Peptidase A1" evidence="5">
    <location>
        <begin position="85"/>
        <end position="196"/>
    </location>
</feature>
<feature type="chain" id="PRO_5013053358" evidence="4">
    <location>
        <begin position="18"/>
        <end position="196"/>
    </location>
</feature>
<dbReference type="CDD" id="cd05471">
    <property type="entry name" value="pepsin_like"/>
    <property type="match status" value="1"/>
</dbReference>
<keyword evidence="3" id="KW-0064">Aspartyl protease</keyword>
<evidence type="ECO:0000256" key="1">
    <source>
        <dbReference type="ARBA" id="ARBA00007447"/>
    </source>
</evidence>
<dbReference type="STRING" id="4795.A0A225W4Z9"/>
<keyword evidence="2 6" id="KW-0645">Protease</keyword>
<dbReference type="Gene3D" id="2.40.70.10">
    <property type="entry name" value="Acid Proteases"/>
    <property type="match status" value="1"/>
</dbReference>
<dbReference type="InterPro" id="IPR001461">
    <property type="entry name" value="Aspartic_peptidase_A1"/>
</dbReference>
<protein>
    <submittedName>
        <fullName evidence="6">Gastricsin, aspartyl protease</fullName>
    </submittedName>
</protein>
<dbReference type="GO" id="GO:0006508">
    <property type="term" value="P:proteolysis"/>
    <property type="evidence" value="ECO:0007669"/>
    <property type="project" value="UniProtKB-KW"/>
</dbReference>
<evidence type="ECO:0000313" key="6">
    <source>
        <dbReference type="EMBL" id="OWZ12107.1"/>
    </source>
</evidence>
<keyword evidence="7" id="KW-1185">Reference proteome</keyword>
<dbReference type="AlphaFoldDB" id="A0A225W4Z9"/>
<keyword evidence="4" id="KW-0732">Signal</keyword>
<dbReference type="Proteomes" id="UP000198211">
    <property type="component" value="Unassembled WGS sequence"/>
</dbReference>
<dbReference type="Pfam" id="PF00026">
    <property type="entry name" value="Asp"/>
    <property type="match status" value="1"/>
</dbReference>
<accession>A0A225W4Z9</accession>
<proteinExistence type="inferred from homology"/>
<keyword evidence="3" id="KW-0378">Hydrolase</keyword>
<dbReference type="PANTHER" id="PTHR47966">
    <property type="entry name" value="BETA-SITE APP-CLEAVING ENZYME, ISOFORM A-RELATED"/>
    <property type="match status" value="1"/>
</dbReference>
<evidence type="ECO:0000259" key="5">
    <source>
        <dbReference type="PROSITE" id="PS51767"/>
    </source>
</evidence>
<dbReference type="SUPFAM" id="SSF50630">
    <property type="entry name" value="Acid proteases"/>
    <property type="match status" value="1"/>
</dbReference>
<dbReference type="FunFam" id="2.40.70.10:FF:000149">
    <property type="entry name" value="Uncharacterized protein"/>
    <property type="match status" value="1"/>
</dbReference>
<sequence>MWRLAVVAALALQPTQSLLRVPLTAQQQQRSAQHLTQFHTQPTVETESVLNLQVQDSKLQDVLHNAQDLAAQGHVPLENFMEFQFFGPIAIGTPPQEVLVCFDTGSSDLWVPGKKCEACAGQDRFNHSQSSTYHESTSHPAFAVQYGSGKVSGHFGQDVVHMAQFQVQDTTVGIVRTEEESMARMKADGLLGLAFD</sequence>
<dbReference type="GO" id="GO:0004190">
    <property type="term" value="F:aspartic-type endopeptidase activity"/>
    <property type="evidence" value="ECO:0007669"/>
    <property type="project" value="UniProtKB-KW"/>
</dbReference>
<evidence type="ECO:0000256" key="3">
    <source>
        <dbReference type="ARBA" id="ARBA00022750"/>
    </source>
</evidence>